<dbReference type="Proteomes" id="UP001163336">
    <property type="component" value="Chromosome"/>
</dbReference>
<dbReference type="EMBL" id="AP026966">
    <property type="protein sequence ID" value="BDT57603.1"/>
    <property type="molecule type" value="Genomic_DNA"/>
</dbReference>
<sequence>MRGPHTVKRFSRFPSHLFPHLFLLLLGAALTAGAAAGTPAPAPVMKVHDLASGFTTVFDRNAGKPDADFLQDFKASVASRLPGFYGAERFEGRRSAEQRDADLAKARAEFPAMRDAYMKKVARFTQDLPAHIASFRAAFPDYPAATDVWFLHSLGEMDGGTRNIDGKVYFIFGADVMVKVHGDGDEAAFFHHELFHDYHDMGCKSEPIWASLWNEGLATYVAKRMNPSANDAELLLDFPRNLVADTRKELQRALDDVQGKLDSEDQAVYAGLFYGSGNDGTGLPARRGYYLGYLVAEEVGKGMSMQQMAKLDCGAARTAVLGAVDKLRAAHAGR</sequence>
<keyword evidence="3" id="KW-1185">Reference proteome</keyword>
<feature type="chain" id="PRO_5045508259" description="DUF2268 domain-containing protein" evidence="1">
    <location>
        <begin position="35"/>
        <end position="334"/>
    </location>
</feature>
<feature type="signal peptide" evidence="1">
    <location>
        <begin position="1"/>
        <end position="34"/>
    </location>
</feature>
<organism evidence="2 3">
    <name type="scientific">Massilia varians</name>
    <dbReference type="NCBI Taxonomy" id="457921"/>
    <lineage>
        <taxon>Bacteria</taxon>
        <taxon>Pseudomonadati</taxon>
        <taxon>Pseudomonadota</taxon>
        <taxon>Betaproteobacteria</taxon>
        <taxon>Burkholderiales</taxon>
        <taxon>Oxalobacteraceae</taxon>
        <taxon>Telluria group</taxon>
        <taxon>Massilia</taxon>
    </lineage>
</organism>
<evidence type="ECO:0000256" key="1">
    <source>
        <dbReference type="SAM" id="SignalP"/>
    </source>
</evidence>
<evidence type="ECO:0000313" key="3">
    <source>
        <dbReference type="Proteomes" id="UP001163336"/>
    </source>
</evidence>
<gene>
    <name evidence="2" type="ORF">MasN3_10970</name>
</gene>
<reference evidence="2" key="1">
    <citation type="submission" date="2022-11" db="EMBL/GenBank/DDBJ databases">
        <title>Isolation and characterization of PLA-degrading bacterium Massilia sp. from Antarctic soil.</title>
        <authorList>
            <person name="Sato K."/>
            <person name="Gomez-Fuentes C."/>
            <person name="Ahmad S.A."/>
            <person name="Zulkharnain A."/>
        </authorList>
    </citation>
    <scope>NUCLEOTIDE SEQUENCE</scope>
    <source>
        <strain evidence="2">N-3</strain>
    </source>
</reference>
<evidence type="ECO:0008006" key="4">
    <source>
        <dbReference type="Google" id="ProtNLM"/>
    </source>
</evidence>
<keyword evidence="1" id="KW-0732">Signal</keyword>
<name>A0ABN6TAM7_9BURK</name>
<proteinExistence type="predicted"/>
<evidence type="ECO:0000313" key="2">
    <source>
        <dbReference type="EMBL" id="BDT57603.1"/>
    </source>
</evidence>
<accession>A0ABN6TAM7</accession>
<protein>
    <recommendedName>
        <fullName evidence="4">DUF2268 domain-containing protein</fullName>
    </recommendedName>
</protein>